<protein>
    <submittedName>
        <fullName evidence="1">Uncharacterized protein</fullName>
    </submittedName>
</protein>
<proteinExistence type="predicted"/>
<name>A0ABU3SWL8_9ALTE</name>
<accession>A0ABU3SWL8</accession>
<dbReference type="EMBL" id="JAWDIO010000002">
    <property type="protein sequence ID" value="MDU0354420.1"/>
    <property type="molecule type" value="Genomic_DNA"/>
</dbReference>
<comment type="caution">
    <text evidence="1">The sequence shown here is derived from an EMBL/GenBank/DDBJ whole genome shotgun (WGS) entry which is preliminary data.</text>
</comment>
<gene>
    <name evidence="1" type="ORF">RS130_11190</name>
</gene>
<dbReference type="RefSeq" id="WP_316026021.1">
    <property type="nucleotide sequence ID" value="NZ_JAWDIO010000002.1"/>
</dbReference>
<dbReference type="Proteomes" id="UP001247805">
    <property type="component" value="Unassembled WGS sequence"/>
</dbReference>
<evidence type="ECO:0000313" key="2">
    <source>
        <dbReference type="Proteomes" id="UP001247805"/>
    </source>
</evidence>
<organism evidence="1 2">
    <name type="scientific">Paraglaciecola aquimarina</name>
    <dbReference type="NCBI Taxonomy" id="1235557"/>
    <lineage>
        <taxon>Bacteria</taxon>
        <taxon>Pseudomonadati</taxon>
        <taxon>Pseudomonadota</taxon>
        <taxon>Gammaproteobacteria</taxon>
        <taxon>Alteromonadales</taxon>
        <taxon>Alteromonadaceae</taxon>
        <taxon>Paraglaciecola</taxon>
    </lineage>
</organism>
<sequence length="90" mass="10149">MSRSRFEDDAFSHGENLKSGVNTKFGIVKIDKHTEFEIRFTDPATNELHPGVRETIKNGENLFVTYPGYSDYRHIPVIGKGVTFSLPGFS</sequence>
<keyword evidence="2" id="KW-1185">Reference proteome</keyword>
<evidence type="ECO:0000313" key="1">
    <source>
        <dbReference type="EMBL" id="MDU0354420.1"/>
    </source>
</evidence>
<reference evidence="1 2" key="1">
    <citation type="submission" date="2023-10" db="EMBL/GenBank/DDBJ databases">
        <title>Glaciecola aquimarina strain GGW-M5 nov., isolated from a coastal seawater.</title>
        <authorList>
            <person name="Bayburt H."/>
            <person name="Kim J.M."/>
            <person name="Choi B.J."/>
            <person name="Jeon C.O."/>
        </authorList>
    </citation>
    <scope>NUCLEOTIDE SEQUENCE [LARGE SCALE GENOMIC DNA]</scope>
    <source>
        <strain evidence="1 2">KCTC 32108</strain>
    </source>
</reference>